<name>A0A0D1YWP4_9PEZI</name>
<keyword evidence="3" id="KW-1185">Reference proteome</keyword>
<feature type="compositionally biased region" description="Polar residues" evidence="1">
    <location>
        <begin position="308"/>
        <end position="342"/>
    </location>
</feature>
<feature type="compositionally biased region" description="Low complexity" evidence="1">
    <location>
        <begin position="37"/>
        <end position="51"/>
    </location>
</feature>
<dbReference type="HOGENOM" id="CLU_482498_0_0_1"/>
<organism evidence="2 3">
    <name type="scientific">Verruconis gallopava</name>
    <dbReference type="NCBI Taxonomy" id="253628"/>
    <lineage>
        <taxon>Eukaryota</taxon>
        <taxon>Fungi</taxon>
        <taxon>Dikarya</taxon>
        <taxon>Ascomycota</taxon>
        <taxon>Pezizomycotina</taxon>
        <taxon>Dothideomycetes</taxon>
        <taxon>Pleosporomycetidae</taxon>
        <taxon>Venturiales</taxon>
        <taxon>Sympoventuriaceae</taxon>
        <taxon>Verruconis</taxon>
    </lineage>
</organism>
<feature type="compositionally biased region" description="Basic and acidic residues" evidence="1">
    <location>
        <begin position="288"/>
        <end position="306"/>
    </location>
</feature>
<feature type="region of interest" description="Disordered" evidence="1">
    <location>
        <begin position="1"/>
        <end position="58"/>
    </location>
</feature>
<dbReference type="RefSeq" id="XP_016214986.1">
    <property type="nucleotide sequence ID" value="XM_016356897.1"/>
</dbReference>
<dbReference type="VEuPathDB" id="FungiDB:PV09_03673"/>
<feature type="region of interest" description="Disordered" evidence="1">
    <location>
        <begin position="216"/>
        <end position="248"/>
    </location>
</feature>
<protein>
    <submittedName>
        <fullName evidence="2">Uncharacterized protein</fullName>
    </submittedName>
</protein>
<dbReference type="InParanoid" id="A0A0D1YWP4"/>
<dbReference type="Proteomes" id="UP000053259">
    <property type="component" value="Unassembled WGS sequence"/>
</dbReference>
<gene>
    <name evidence="2" type="ORF">PV09_03673</name>
</gene>
<reference evidence="2 3" key="1">
    <citation type="submission" date="2015-01" db="EMBL/GenBank/DDBJ databases">
        <title>The Genome Sequence of Ochroconis gallopava CBS43764.</title>
        <authorList>
            <consortium name="The Broad Institute Genomics Platform"/>
            <person name="Cuomo C."/>
            <person name="de Hoog S."/>
            <person name="Gorbushina A."/>
            <person name="Stielow B."/>
            <person name="Teixiera M."/>
            <person name="Abouelleil A."/>
            <person name="Chapman S.B."/>
            <person name="Priest M."/>
            <person name="Young S.K."/>
            <person name="Wortman J."/>
            <person name="Nusbaum C."/>
            <person name="Birren B."/>
        </authorList>
    </citation>
    <scope>NUCLEOTIDE SEQUENCE [LARGE SCALE GENOMIC DNA]</scope>
    <source>
        <strain evidence="2 3">CBS 43764</strain>
    </source>
</reference>
<dbReference type="AlphaFoldDB" id="A0A0D1YWP4"/>
<evidence type="ECO:0000256" key="1">
    <source>
        <dbReference type="SAM" id="MobiDB-lite"/>
    </source>
</evidence>
<feature type="compositionally biased region" description="Polar residues" evidence="1">
    <location>
        <begin position="271"/>
        <end position="285"/>
    </location>
</feature>
<feature type="region of interest" description="Disordered" evidence="1">
    <location>
        <begin position="271"/>
        <end position="342"/>
    </location>
</feature>
<sequence length="565" mass="62769">MDMVSGEGSKRDREDERTGYDEKASSTPSPAKHCPKSQENSESSGVSSASEPELKPKPLFSGRQAVCVPLTRSANAESFSEWSMASSRNMSSSATTMTAMTSGASTAKIHDFKLTGQADCHYHTVRPFPAPGVFLRESVEHIVFPPGYSSLAAKPTVVDTPRQRIPVLVNTERFADTLNQGKHHRQHWMKEGNGTLAHSEPTAVLYTIKTSTQQTFDGFSSKQSEPPMPLSKIWTPPPYKPPETRKPQNVRRNLLPNYTCVQCNTGAYQAESGSVHKSTLSTSPNPMRIRDDSSQFTKEQETRKDSFSLASTPKRSNSSRSLPSPKQGLITTLTQSTNSPSCQNVSATSAEYEQSAAAAEDRLKRFRFVDNAEPVPRRIDTFAVHPVFREEGSSHAKLAGPELLEHDYYYTCNEESRGNLTYTHPDLPNWLNSFSPPRQELIIDPNGFLSGPPRPYYSRIPRARSNTDMATPATRNVCTKRSHVDTLISPQMVRTTGQANSERLLPRQRYGPKMERAPPKAMRVLGPYDAAVDVELKEEKHQKREKTKRKIEGVLEAVSSALELG</sequence>
<dbReference type="EMBL" id="KN847538">
    <property type="protein sequence ID" value="KIW05117.1"/>
    <property type="molecule type" value="Genomic_DNA"/>
</dbReference>
<accession>A0A0D1YWP4</accession>
<evidence type="ECO:0000313" key="3">
    <source>
        <dbReference type="Proteomes" id="UP000053259"/>
    </source>
</evidence>
<dbReference type="GeneID" id="27311646"/>
<evidence type="ECO:0000313" key="2">
    <source>
        <dbReference type="EMBL" id="KIW05117.1"/>
    </source>
</evidence>
<proteinExistence type="predicted"/>
<feature type="compositionally biased region" description="Basic and acidic residues" evidence="1">
    <location>
        <begin position="8"/>
        <end position="24"/>
    </location>
</feature>